<accession>A0A9P7R546</accession>
<gene>
    <name evidence="1" type="ORF">JMJ77_013134</name>
</gene>
<keyword evidence="2" id="KW-1185">Reference proteome</keyword>
<dbReference type="EMBL" id="JAESDN010000005">
    <property type="protein sequence ID" value="KAG7050383.1"/>
    <property type="molecule type" value="Genomic_DNA"/>
</dbReference>
<evidence type="ECO:0000313" key="2">
    <source>
        <dbReference type="Proteomes" id="UP000699042"/>
    </source>
</evidence>
<protein>
    <submittedName>
        <fullName evidence="1">Uncharacterized protein</fullName>
    </submittedName>
</protein>
<reference evidence="1" key="1">
    <citation type="submission" date="2021-05" db="EMBL/GenBank/DDBJ databases">
        <title>Comparative genomics of three Colletotrichum scovillei strains and genetic complementation revealed genes involved fungal growth and virulence on chili pepper.</title>
        <authorList>
            <person name="Hsieh D.-K."/>
            <person name="Chuang S.-C."/>
            <person name="Chen C.-Y."/>
            <person name="Chao Y.-T."/>
            <person name="Lu M.-Y.J."/>
            <person name="Lee M.-H."/>
            <person name="Shih M.-C."/>
        </authorList>
    </citation>
    <scope>NUCLEOTIDE SEQUENCE</scope>
    <source>
        <strain evidence="1">Coll-153</strain>
    </source>
</reference>
<name>A0A9P7R546_9PEZI</name>
<dbReference type="AlphaFoldDB" id="A0A9P7R546"/>
<evidence type="ECO:0000313" key="1">
    <source>
        <dbReference type="EMBL" id="KAG7050383.1"/>
    </source>
</evidence>
<dbReference type="Proteomes" id="UP000699042">
    <property type="component" value="Unassembled WGS sequence"/>
</dbReference>
<comment type="caution">
    <text evidence="1">The sequence shown here is derived from an EMBL/GenBank/DDBJ whole genome shotgun (WGS) entry which is preliminary data.</text>
</comment>
<sequence>MNAAAEATAVKAQVNLGVAPSR</sequence>
<proteinExistence type="predicted"/>
<organism evidence="1 2">
    <name type="scientific">Colletotrichum scovillei</name>
    <dbReference type="NCBI Taxonomy" id="1209932"/>
    <lineage>
        <taxon>Eukaryota</taxon>
        <taxon>Fungi</taxon>
        <taxon>Dikarya</taxon>
        <taxon>Ascomycota</taxon>
        <taxon>Pezizomycotina</taxon>
        <taxon>Sordariomycetes</taxon>
        <taxon>Hypocreomycetidae</taxon>
        <taxon>Glomerellales</taxon>
        <taxon>Glomerellaceae</taxon>
        <taxon>Colletotrichum</taxon>
        <taxon>Colletotrichum acutatum species complex</taxon>
    </lineage>
</organism>